<dbReference type="Proteomes" id="UP001604336">
    <property type="component" value="Unassembled WGS sequence"/>
</dbReference>
<dbReference type="EMBL" id="JBFOLK010000051">
    <property type="protein sequence ID" value="KAL2457670.1"/>
    <property type="molecule type" value="Genomic_DNA"/>
</dbReference>
<dbReference type="AlphaFoldDB" id="A0ABD1P1B2"/>
<comment type="caution">
    <text evidence="1">The sequence shown here is derived from an EMBL/GenBank/DDBJ whole genome shotgun (WGS) entry which is preliminary data.</text>
</comment>
<keyword evidence="2" id="KW-1185">Reference proteome</keyword>
<protein>
    <submittedName>
        <fullName evidence="1">SNF2 domain-containing protein CLASSY 4-like</fullName>
    </submittedName>
</protein>
<evidence type="ECO:0000313" key="2">
    <source>
        <dbReference type="Proteomes" id="UP001604336"/>
    </source>
</evidence>
<organism evidence="1 2">
    <name type="scientific">Abeliophyllum distichum</name>
    <dbReference type="NCBI Taxonomy" id="126358"/>
    <lineage>
        <taxon>Eukaryota</taxon>
        <taxon>Viridiplantae</taxon>
        <taxon>Streptophyta</taxon>
        <taxon>Embryophyta</taxon>
        <taxon>Tracheophyta</taxon>
        <taxon>Spermatophyta</taxon>
        <taxon>Magnoliopsida</taxon>
        <taxon>eudicotyledons</taxon>
        <taxon>Gunneridae</taxon>
        <taxon>Pentapetalae</taxon>
        <taxon>asterids</taxon>
        <taxon>lamiids</taxon>
        <taxon>Lamiales</taxon>
        <taxon>Oleaceae</taxon>
        <taxon>Forsythieae</taxon>
        <taxon>Abeliophyllum</taxon>
    </lineage>
</organism>
<accession>A0ABD1P1B2</accession>
<gene>
    <name evidence="1" type="ORF">Adt_46287</name>
</gene>
<reference evidence="2" key="1">
    <citation type="submission" date="2024-07" db="EMBL/GenBank/DDBJ databases">
        <title>Two chromosome-level genome assemblies of Korean endemic species Abeliophyllum distichum and Forsythia ovata (Oleaceae).</title>
        <authorList>
            <person name="Jang H."/>
        </authorList>
    </citation>
    <scope>NUCLEOTIDE SEQUENCE [LARGE SCALE GENOMIC DNA]</scope>
</reference>
<evidence type="ECO:0000313" key="1">
    <source>
        <dbReference type="EMBL" id="KAL2457670.1"/>
    </source>
</evidence>
<proteinExistence type="predicted"/>
<name>A0ABD1P1B2_9LAMI</name>
<sequence>MLKSNSSSKENDDNSDEYYKVYISLTSGDSDISSYCSDFDQEKDDAYCDGSPIETKVDHGENEQTFVHWEKNASLIVRYLMRRETMSWQVCKEFMSNIKNMVVWMILGKFGDGIDTMKSSKEENEDLISSGLKKRKFSYIQILVDYNE</sequence>